<keyword evidence="1" id="KW-1133">Transmembrane helix</keyword>
<dbReference type="SUPFAM" id="SSF56112">
    <property type="entry name" value="Protein kinase-like (PK-like)"/>
    <property type="match status" value="1"/>
</dbReference>
<evidence type="ECO:0000256" key="1">
    <source>
        <dbReference type="SAM" id="Phobius"/>
    </source>
</evidence>
<keyword evidence="1" id="KW-0812">Transmembrane</keyword>
<dbReference type="SUPFAM" id="SSF55729">
    <property type="entry name" value="Acyl-CoA N-acyltransferases (Nat)"/>
    <property type="match status" value="1"/>
</dbReference>
<evidence type="ECO:0000259" key="3">
    <source>
        <dbReference type="PROSITE" id="PS51186"/>
    </source>
</evidence>
<dbReference type="GO" id="GO:0016747">
    <property type="term" value="F:acyltransferase activity, transferring groups other than amino-acyl groups"/>
    <property type="evidence" value="ECO:0007669"/>
    <property type="project" value="InterPro"/>
</dbReference>
<dbReference type="EMBL" id="DVMT01000020">
    <property type="protein sequence ID" value="HIU40060.1"/>
    <property type="molecule type" value="Genomic_DNA"/>
</dbReference>
<feature type="transmembrane region" description="Helical" evidence="1">
    <location>
        <begin position="429"/>
        <end position="449"/>
    </location>
</feature>
<dbReference type="InterPro" id="IPR000719">
    <property type="entry name" value="Prot_kinase_dom"/>
</dbReference>
<gene>
    <name evidence="4" type="ORF">IAB68_01995</name>
</gene>
<dbReference type="SMART" id="SM00220">
    <property type="entry name" value="S_TKc"/>
    <property type="match status" value="1"/>
</dbReference>
<dbReference type="Proteomes" id="UP000824074">
    <property type="component" value="Unassembled WGS sequence"/>
</dbReference>
<dbReference type="InterPro" id="IPR000182">
    <property type="entry name" value="GNAT_dom"/>
</dbReference>
<dbReference type="InterPro" id="IPR011009">
    <property type="entry name" value="Kinase-like_dom_sf"/>
</dbReference>
<dbReference type="GO" id="GO:0004672">
    <property type="term" value="F:protein kinase activity"/>
    <property type="evidence" value="ECO:0007669"/>
    <property type="project" value="InterPro"/>
</dbReference>
<proteinExistence type="predicted"/>
<dbReference type="Gene3D" id="1.10.510.10">
    <property type="entry name" value="Transferase(Phosphotransferase) domain 1"/>
    <property type="match status" value="1"/>
</dbReference>
<dbReference type="GO" id="GO:0005524">
    <property type="term" value="F:ATP binding"/>
    <property type="evidence" value="ECO:0007669"/>
    <property type="project" value="InterPro"/>
</dbReference>
<reference evidence="4" key="2">
    <citation type="journal article" date="2021" name="PeerJ">
        <title>Extensive microbial diversity within the chicken gut microbiome revealed by metagenomics and culture.</title>
        <authorList>
            <person name="Gilroy R."/>
            <person name="Ravi A."/>
            <person name="Getino M."/>
            <person name="Pursley I."/>
            <person name="Horton D.L."/>
            <person name="Alikhan N.F."/>
            <person name="Baker D."/>
            <person name="Gharbi K."/>
            <person name="Hall N."/>
            <person name="Watson M."/>
            <person name="Adriaenssens E.M."/>
            <person name="Foster-Nyarko E."/>
            <person name="Jarju S."/>
            <person name="Secka A."/>
            <person name="Antonio M."/>
            <person name="Oren A."/>
            <person name="Chaudhuri R.R."/>
            <person name="La Ragione R."/>
            <person name="Hildebrand F."/>
            <person name="Pallen M.J."/>
        </authorList>
    </citation>
    <scope>NUCLEOTIDE SEQUENCE</scope>
    <source>
        <strain evidence="4">CHK193-30670</strain>
    </source>
</reference>
<accession>A0A9D1LHS6</accession>
<dbReference type="Gene3D" id="3.40.630.30">
    <property type="match status" value="1"/>
</dbReference>
<dbReference type="PROSITE" id="PS50011">
    <property type="entry name" value="PROTEIN_KINASE_DOM"/>
    <property type="match status" value="1"/>
</dbReference>
<feature type="domain" description="Protein kinase" evidence="2">
    <location>
        <begin position="180"/>
        <end position="433"/>
    </location>
</feature>
<name>A0A9D1LHS6_9FIRM</name>
<comment type="caution">
    <text evidence="4">The sequence shown here is derived from an EMBL/GenBank/DDBJ whole genome shotgun (WGS) entry which is preliminary data.</text>
</comment>
<protein>
    <submittedName>
        <fullName evidence="4">GNAT family N-acetyltransferase</fullName>
    </submittedName>
</protein>
<dbReference type="InterPro" id="IPR016181">
    <property type="entry name" value="Acyl_CoA_acyltransferase"/>
</dbReference>
<evidence type="ECO:0000259" key="2">
    <source>
        <dbReference type="PROSITE" id="PS50011"/>
    </source>
</evidence>
<evidence type="ECO:0000313" key="4">
    <source>
        <dbReference type="EMBL" id="HIU40060.1"/>
    </source>
</evidence>
<dbReference type="Pfam" id="PF00069">
    <property type="entry name" value="Pkinase"/>
    <property type="match status" value="1"/>
</dbReference>
<dbReference type="PROSITE" id="PS51186">
    <property type="entry name" value="GNAT"/>
    <property type="match status" value="1"/>
</dbReference>
<dbReference type="Pfam" id="PF00583">
    <property type="entry name" value="Acetyltransf_1"/>
    <property type="match status" value="1"/>
</dbReference>
<evidence type="ECO:0000313" key="5">
    <source>
        <dbReference type="Proteomes" id="UP000824074"/>
    </source>
</evidence>
<dbReference type="AlphaFoldDB" id="A0A9D1LHS6"/>
<keyword evidence="1" id="KW-0472">Membrane</keyword>
<organism evidence="4 5">
    <name type="scientific">Candidatus Aphodocola excrementigallinarum</name>
    <dbReference type="NCBI Taxonomy" id="2840670"/>
    <lineage>
        <taxon>Bacteria</taxon>
        <taxon>Bacillati</taxon>
        <taxon>Bacillota</taxon>
        <taxon>Bacilli</taxon>
        <taxon>Candidatus Aphodocola</taxon>
    </lineage>
</organism>
<reference evidence="4" key="1">
    <citation type="submission" date="2020-10" db="EMBL/GenBank/DDBJ databases">
        <authorList>
            <person name="Gilroy R."/>
        </authorList>
    </citation>
    <scope>NUCLEOTIDE SEQUENCE</scope>
    <source>
        <strain evidence="4">CHK193-30670</strain>
    </source>
</reference>
<sequence>MINLVKKENLNLGILETDFDVFADIVNTFSSENVKIDFLADIDDYIIPDYFKNKLTIVIQTNGMLIGYVTFEFKNSNNSSVVEINKLYVLDEFKNKSMEGLLIEAVIYVAGEVGSRNVVVCVDEHDSESLNIYRSLGFYEVGINEDGSILSINVVTAVATRGLNDKFRDIPSDAIDYKTLKLVKKIAQGRSGNIYLTEDGRILKMFTSTSFTYIKDREETLRYIKNLDIEEIVKPKNLVYYDGVFVGYIMEYLPEGEALWSKSKYYSFEEKIDKIKAIEDVMKKLHKNNIYICDLNPDNIFFDSNGKVKLIDCDAFVIKKNVINNEVDQKYQDPIYKIVSEKTDLYAFAVTSLQFLIDENIDNNATFADVEKIYDKNKNKLPVSFKNYFDSIFKTDERYYLSDSYEKYLHNMYDTDDASSSFATKSGKISVIILSLIIVVIAVIGYLVFRFR</sequence>
<feature type="domain" description="N-acetyltransferase" evidence="3">
    <location>
        <begin position="10"/>
        <end position="155"/>
    </location>
</feature>